<feature type="region of interest" description="Disordered" evidence="2">
    <location>
        <begin position="268"/>
        <end position="299"/>
    </location>
</feature>
<feature type="compositionally biased region" description="Polar residues" evidence="2">
    <location>
        <begin position="131"/>
        <end position="140"/>
    </location>
</feature>
<name>A0A376B7G7_9ASCO</name>
<sequence length="676" mass="75417">MSNNKKVPSNGHQFPHSIPMEGRAYLSPTLSPVLFHLNTPEDTALPPLLKLDEKLNGFVISAVSAANNNSTNNNTSINNNLASTQSSLFTDNSNGNTVSSTSTTNNSSNMPSVTTSLSKLTEVTRGRGRQRSLSNTSAGNGETPLSILARTSTSPIRLAAAASTSPIRVPLTPNDNISTVSTNNGGTTLNNPSNITNNSIYNRKMFTSSEYIGLNGATSLIQKAIALSNANLHQQAYAKALNNTTTTDTELQNLTDILANALNIEERKNNSNNLRKKKTKRKVNRRKNNETKTNLNNNATDKNMSDVICFEKQSMGIISEKIPVQFNNTIIENDKVENVINNEEEADQENANTSLVEKFLDEEQRTIFLHNNNTDINDNNLRNNDAVPSSFTEMISENGFTISNDTSTNKSARSKEKKRYSHISTLSSATAVPPQNETWDDSQQQQQQQQKQTHVLVNNGNYDVAYSNSTWSELHQHEMELRMKEMELHIQELRLTNEQLRYAIQDHRLIQDKLIYEALHETLRSKEYLQTNMEKKMKALENKIEKYKLVINKLSSNGDEPKLSQGTKTANIESNETGVFRFSRINSAQLEDLVKSNSEDETEGNEQGGKGYNLITESLDEPNLVEIASSPQKEKSPVLQDISNKILQSPKKSPNKKINKKSRSGYKLNLHIKLED</sequence>
<feature type="region of interest" description="Disordered" evidence="2">
    <location>
        <begin position="594"/>
        <end position="614"/>
    </location>
</feature>
<dbReference type="Proteomes" id="UP000262825">
    <property type="component" value="Unassembled WGS sequence"/>
</dbReference>
<dbReference type="VEuPathDB" id="FungiDB:SCODWIG_02384"/>
<organism evidence="3 4">
    <name type="scientific">Saccharomycodes ludwigii</name>
    <dbReference type="NCBI Taxonomy" id="36035"/>
    <lineage>
        <taxon>Eukaryota</taxon>
        <taxon>Fungi</taxon>
        <taxon>Dikarya</taxon>
        <taxon>Ascomycota</taxon>
        <taxon>Saccharomycotina</taxon>
        <taxon>Saccharomycetes</taxon>
        <taxon>Saccharomycodales</taxon>
        <taxon>Saccharomycodaceae</taxon>
        <taxon>Saccharomycodes</taxon>
    </lineage>
</organism>
<feature type="region of interest" description="Disordered" evidence="2">
    <location>
        <begin position="400"/>
        <end position="452"/>
    </location>
</feature>
<dbReference type="EMBL" id="UFAJ01000405">
    <property type="protein sequence ID" value="SSD60623.1"/>
    <property type="molecule type" value="Genomic_DNA"/>
</dbReference>
<keyword evidence="4" id="KW-1185">Reference proteome</keyword>
<feature type="compositionally biased region" description="Polar residues" evidence="2">
    <location>
        <begin position="422"/>
        <end position="437"/>
    </location>
</feature>
<protein>
    <submittedName>
        <fullName evidence="3">Uncharacterized protein</fullName>
    </submittedName>
</protein>
<feature type="region of interest" description="Disordered" evidence="2">
    <location>
        <begin position="87"/>
        <end position="145"/>
    </location>
</feature>
<dbReference type="AlphaFoldDB" id="A0A376B7G7"/>
<evidence type="ECO:0000256" key="1">
    <source>
        <dbReference type="SAM" id="Coils"/>
    </source>
</evidence>
<feature type="compositionally biased region" description="Low complexity" evidence="2">
    <location>
        <begin position="443"/>
        <end position="452"/>
    </location>
</feature>
<reference evidence="4" key="1">
    <citation type="submission" date="2018-06" db="EMBL/GenBank/DDBJ databases">
        <authorList>
            <person name="Guldener U."/>
        </authorList>
    </citation>
    <scope>NUCLEOTIDE SEQUENCE [LARGE SCALE GENOMIC DNA]</scope>
    <source>
        <strain evidence="4">UTAD17</strain>
    </source>
</reference>
<feature type="compositionally biased region" description="Polar residues" evidence="2">
    <location>
        <begin position="400"/>
        <end position="411"/>
    </location>
</feature>
<feature type="region of interest" description="Disordered" evidence="2">
    <location>
        <begin position="629"/>
        <end position="664"/>
    </location>
</feature>
<evidence type="ECO:0000256" key="2">
    <source>
        <dbReference type="SAM" id="MobiDB-lite"/>
    </source>
</evidence>
<feature type="compositionally biased region" description="Low complexity" evidence="2">
    <location>
        <begin position="92"/>
        <end position="116"/>
    </location>
</feature>
<evidence type="ECO:0000313" key="4">
    <source>
        <dbReference type="Proteomes" id="UP000262825"/>
    </source>
</evidence>
<feature type="coiled-coil region" evidence="1">
    <location>
        <begin position="476"/>
        <end position="557"/>
    </location>
</feature>
<keyword evidence="1" id="KW-0175">Coiled coil</keyword>
<feature type="compositionally biased region" description="Basic residues" evidence="2">
    <location>
        <begin position="653"/>
        <end position="664"/>
    </location>
</feature>
<proteinExistence type="predicted"/>
<feature type="compositionally biased region" description="Basic residues" evidence="2">
    <location>
        <begin position="274"/>
        <end position="286"/>
    </location>
</feature>
<accession>A0A376B7G7</accession>
<gene>
    <name evidence="3" type="ORF">SCODWIG_02384</name>
</gene>
<evidence type="ECO:0000313" key="3">
    <source>
        <dbReference type="EMBL" id="SSD60623.1"/>
    </source>
</evidence>